<protein>
    <submittedName>
        <fullName evidence="1">Predicted protein</fullName>
    </submittedName>
</protein>
<keyword evidence="2" id="KW-1185">Reference proteome</keyword>
<evidence type="ECO:0000313" key="2">
    <source>
        <dbReference type="Proteomes" id="UP000008694"/>
    </source>
</evidence>
<accession>D7LZI5</accession>
<reference evidence="2" key="1">
    <citation type="journal article" date="2011" name="Nat. Genet.">
        <title>The Arabidopsis lyrata genome sequence and the basis of rapid genome size change.</title>
        <authorList>
            <person name="Hu T.T."/>
            <person name="Pattyn P."/>
            <person name="Bakker E.G."/>
            <person name="Cao J."/>
            <person name="Cheng J.-F."/>
            <person name="Clark R.M."/>
            <person name="Fahlgren N."/>
            <person name="Fawcett J.A."/>
            <person name="Grimwood J."/>
            <person name="Gundlach H."/>
            <person name="Haberer G."/>
            <person name="Hollister J.D."/>
            <person name="Ossowski S."/>
            <person name="Ottilar R.P."/>
            <person name="Salamov A.A."/>
            <person name="Schneeberger K."/>
            <person name="Spannagl M."/>
            <person name="Wang X."/>
            <person name="Yang L."/>
            <person name="Nasrallah M.E."/>
            <person name="Bergelson J."/>
            <person name="Carrington J.C."/>
            <person name="Gaut B.S."/>
            <person name="Schmutz J."/>
            <person name="Mayer K.F.X."/>
            <person name="Van de Peer Y."/>
            <person name="Grigoriev I.V."/>
            <person name="Nordborg M."/>
            <person name="Weigel D."/>
            <person name="Guo Y.-L."/>
        </authorList>
    </citation>
    <scope>NUCLEOTIDE SEQUENCE [LARGE SCALE GENOMIC DNA]</scope>
    <source>
        <strain evidence="2">cv. MN47</strain>
    </source>
</reference>
<dbReference type="Gramene" id="scaffold_603527.1">
    <property type="protein sequence ID" value="scaffold_603527.1"/>
    <property type="gene ID" value="scaffold_603527.1"/>
</dbReference>
<evidence type="ECO:0000313" key="1">
    <source>
        <dbReference type="EMBL" id="EFH48832.1"/>
    </source>
</evidence>
<dbReference type="HOGENOM" id="CLU_2815881_0_0_1"/>
<dbReference type="Proteomes" id="UP000008694">
    <property type="component" value="Unassembled WGS sequence"/>
</dbReference>
<sequence>MAQSTAFLDDVKSAWRGLSAGACPSYLENTHDQIWLPNDGFALTIFESKSKPDLQVDVAGHFVSPIP</sequence>
<name>D7LZI5_ARALL</name>
<gene>
    <name evidence="1" type="ORF">ARALYDRAFT_911470</name>
</gene>
<proteinExistence type="predicted"/>
<dbReference type="EMBL" id="GL348718">
    <property type="protein sequence ID" value="EFH48832.1"/>
    <property type="molecule type" value="Genomic_DNA"/>
</dbReference>
<dbReference type="AlphaFoldDB" id="D7LZI5"/>
<organism evidence="2">
    <name type="scientific">Arabidopsis lyrata subsp. lyrata</name>
    <name type="common">Lyre-leaved rock-cress</name>
    <dbReference type="NCBI Taxonomy" id="81972"/>
    <lineage>
        <taxon>Eukaryota</taxon>
        <taxon>Viridiplantae</taxon>
        <taxon>Streptophyta</taxon>
        <taxon>Embryophyta</taxon>
        <taxon>Tracheophyta</taxon>
        <taxon>Spermatophyta</taxon>
        <taxon>Magnoliopsida</taxon>
        <taxon>eudicotyledons</taxon>
        <taxon>Gunneridae</taxon>
        <taxon>Pentapetalae</taxon>
        <taxon>rosids</taxon>
        <taxon>malvids</taxon>
        <taxon>Brassicales</taxon>
        <taxon>Brassicaceae</taxon>
        <taxon>Camelineae</taxon>
        <taxon>Arabidopsis</taxon>
    </lineage>
</organism>